<evidence type="ECO:0000256" key="1">
    <source>
        <dbReference type="ARBA" id="ARBA00004141"/>
    </source>
</evidence>
<feature type="transmembrane region" description="Helical" evidence="9">
    <location>
        <begin position="550"/>
        <end position="566"/>
    </location>
</feature>
<accession>A0AAP0DY20</accession>
<evidence type="ECO:0000256" key="3">
    <source>
        <dbReference type="ARBA" id="ARBA00022737"/>
    </source>
</evidence>
<keyword evidence="5 7" id="KW-0040">ANK repeat</keyword>
<dbReference type="SMART" id="SM00248">
    <property type="entry name" value="ANK"/>
    <property type="match status" value="5"/>
</dbReference>
<reference evidence="11 12" key="1">
    <citation type="submission" date="2024-01" db="EMBL/GenBank/DDBJ databases">
        <title>Genome assemblies of Stephania.</title>
        <authorList>
            <person name="Yang L."/>
        </authorList>
    </citation>
    <scope>NUCLEOTIDE SEQUENCE [LARGE SCALE GENOMIC DNA]</scope>
    <source>
        <strain evidence="11">YNDBR</strain>
        <tissue evidence="11">Leaf</tissue>
    </source>
</reference>
<dbReference type="PROSITE" id="PS50088">
    <property type="entry name" value="ANK_REPEAT"/>
    <property type="match status" value="2"/>
</dbReference>
<sequence length="625" mass="69643">MCECVKIVEPNPTVGGKESAWKEGYRARVVSPPTVDRLVLPYTHIHYKLFFAKPRLIRDSRWVLIVLIILPARARDLASSMEGSECQRDIREIKKALLKASFEGNVIALADLLEKHPLLLDMPITFSSETPLHIAITGGHDEFAKVILSKKPGFASEFDSEGSSPLQLACASKNIEMVKLLLTAAPDICLRKDGYGLPPLHLAVMKGNRVDILKELLQCMPQAIDIVLDGGETILHLCANHNRLEELELLLQWLDDHHHEVSINSADDRRHTVLHLAVAKKHIQITKLLLAHGVEVNALNQNGLTALDILTQSTVRDLRDMDMLEVLEGAGGLRARDGNVNNITNDARLLVVEVRDNPPGINQNIRRRTNKTGRGSEPASGKYEKDLKQQLNVMMVVASLIAGIGFQAALNPPSGLIKKPSEEGKQHTVKDAFAPSSSTIDTTDNVYYSLYMFSNAIGVLGSLAVILLVMGGLPFNGPRFVWFMKILMCGSITAMGLTYQAAIFSYSDSNDQSSPPVFQMWLGLVQGVVLLHVTRFIHVFLEKKGGNKRIFLWFWCPIALTVWVFLSLYGGWSLLATGLMLWHVTRLILRFVEKKGGRKRVFLCFWCPIALALMVFSYHFHDILI</sequence>
<dbReference type="Pfam" id="PF12796">
    <property type="entry name" value="Ank_2"/>
    <property type="match status" value="2"/>
</dbReference>
<evidence type="ECO:0000256" key="8">
    <source>
        <dbReference type="SAM" id="MobiDB-lite"/>
    </source>
</evidence>
<feature type="transmembrane region" description="Helical" evidence="9">
    <location>
        <begin position="391"/>
        <end position="410"/>
    </location>
</feature>
<dbReference type="PANTHER" id="PTHR24186:SF37">
    <property type="entry name" value="PGG DOMAIN-CONTAINING PROTEIN"/>
    <property type="match status" value="1"/>
</dbReference>
<feature type="transmembrane region" description="Helical" evidence="9">
    <location>
        <begin position="446"/>
        <end position="470"/>
    </location>
</feature>
<dbReference type="SUPFAM" id="SSF48403">
    <property type="entry name" value="Ankyrin repeat"/>
    <property type="match status" value="1"/>
</dbReference>
<evidence type="ECO:0000313" key="12">
    <source>
        <dbReference type="Proteomes" id="UP001420932"/>
    </source>
</evidence>
<keyword evidence="4 9" id="KW-1133">Transmembrane helix</keyword>
<gene>
    <name evidence="11" type="ORF">Syun_030869</name>
</gene>
<evidence type="ECO:0000313" key="11">
    <source>
        <dbReference type="EMBL" id="KAK9081545.1"/>
    </source>
</evidence>
<dbReference type="PRINTS" id="PR01415">
    <property type="entry name" value="ANKYRIN"/>
</dbReference>
<keyword evidence="6 9" id="KW-0472">Membrane</keyword>
<evidence type="ECO:0000259" key="10">
    <source>
        <dbReference type="Pfam" id="PF13962"/>
    </source>
</evidence>
<dbReference type="GO" id="GO:0005886">
    <property type="term" value="C:plasma membrane"/>
    <property type="evidence" value="ECO:0007669"/>
    <property type="project" value="TreeGrafter"/>
</dbReference>
<evidence type="ECO:0000256" key="9">
    <source>
        <dbReference type="SAM" id="Phobius"/>
    </source>
</evidence>
<dbReference type="Gene3D" id="1.25.40.20">
    <property type="entry name" value="Ankyrin repeat-containing domain"/>
    <property type="match status" value="1"/>
</dbReference>
<feature type="domain" description="PGG" evidence="10">
    <location>
        <begin position="385"/>
        <end position="504"/>
    </location>
</feature>
<keyword evidence="12" id="KW-1185">Reference proteome</keyword>
<keyword evidence="3" id="KW-0677">Repeat</keyword>
<evidence type="ECO:0000256" key="5">
    <source>
        <dbReference type="ARBA" id="ARBA00023043"/>
    </source>
</evidence>
<dbReference type="InterPro" id="IPR002110">
    <property type="entry name" value="Ankyrin_rpt"/>
</dbReference>
<dbReference type="AlphaFoldDB" id="A0AAP0DY20"/>
<evidence type="ECO:0000256" key="6">
    <source>
        <dbReference type="ARBA" id="ARBA00023136"/>
    </source>
</evidence>
<dbReference type="Pfam" id="PF13962">
    <property type="entry name" value="PGG"/>
    <property type="match status" value="1"/>
</dbReference>
<evidence type="ECO:0000256" key="7">
    <source>
        <dbReference type="PROSITE-ProRule" id="PRU00023"/>
    </source>
</evidence>
<dbReference type="EMBL" id="JBBNAF010000053">
    <property type="protein sequence ID" value="KAK9081545.1"/>
    <property type="molecule type" value="Genomic_DNA"/>
</dbReference>
<comment type="subcellular location">
    <subcellularLocation>
        <location evidence="1">Membrane</location>
        <topology evidence="1">Multi-pass membrane protein</topology>
    </subcellularLocation>
</comment>
<comment type="caution">
    <text evidence="11">The sequence shown here is derived from an EMBL/GenBank/DDBJ whole genome shotgun (WGS) entry which is preliminary data.</text>
</comment>
<name>A0AAP0DY20_9MAGN</name>
<evidence type="ECO:0000256" key="4">
    <source>
        <dbReference type="ARBA" id="ARBA00022989"/>
    </source>
</evidence>
<feature type="transmembrane region" description="Helical" evidence="9">
    <location>
        <begin position="572"/>
        <end position="589"/>
    </location>
</feature>
<dbReference type="PANTHER" id="PTHR24186">
    <property type="entry name" value="PROTEIN PHOSPHATASE 1 REGULATORY SUBUNIT"/>
    <property type="match status" value="1"/>
</dbReference>
<dbReference type="Proteomes" id="UP001420932">
    <property type="component" value="Unassembled WGS sequence"/>
</dbReference>
<proteinExistence type="predicted"/>
<feature type="repeat" description="ANK" evidence="7">
    <location>
        <begin position="161"/>
        <end position="193"/>
    </location>
</feature>
<organism evidence="11 12">
    <name type="scientific">Stephania yunnanensis</name>
    <dbReference type="NCBI Taxonomy" id="152371"/>
    <lineage>
        <taxon>Eukaryota</taxon>
        <taxon>Viridiplantae</taxon>
        <taxon>Streptophyta</taxon>
        <taxon>Embryophyta</taxon>
        <taxon>Tracheophyta</taxon>
        <taxon>Spermatophyta</taxon>
        <taxon>Magnoliopsida</taxon>
        <taxon>Ranunculales</taxon>
        <taxon>Menispermaceae</taxon>
        <taxon>Menispermoideae</taxon>
        <taxon>Cissampelideae</taxon>
        <taxon>Stephania</taxon>
    </lineage>
</organism>
<dbReference type="PROSITE" id="PS50297">
    <property type="entry name" value="ANK_REP_REGION"/>
    <property type="match status" value="2"/>
</dbReference>
<feature type="transmembrane region" description="Helical" evidence="9">
    <location>
        <begin position="482"/>
        <end position="506"/>
    </location>
</feature>
<feature type="repeat" description="ANK" evidence="7">
    <location>
        <begin position="269"/>
        <end position="301"/>
    </location>
</feature>
<evidence type="ECO:0000256" key="2">
    <source>
        <dbReference type="ARBA" id="ARBA00022692"/>
    </source>
</evidence>
<keyword evidence="2 9" id="KW-0812">Transmembrane</keyword>
<feature type="region of interest" description="Disordered" evidence="8">
    <location>
        <begin position="360"/>
        <end position="382"/>
    </location>
</feature>
<feature type="transmembrane region" description="Helical" evidence="9">
    <location>
        <begin position="601"/>
        <end position="620"/>
    </location>
</feature>
<dbReference type="InterPro" id="IPR036770">
    <property type="entry name" value="Ankyrin_rpt-contain_sf"/>
</dbReference>
<dbReference type="InterPro" id="IPR026961">
    <property type="entry name" value="PGG_dom"/>
</dbReference>
<protein>
    <recommendedName>
        <fullName evidence="10">PGG domain-containing protein</fullName>
    </recommendedName>
</protein>
<feature type="transmembrane region" description="Helical" evidence="9">
    <location>
        <begin position="518"/>
        <end position="538"/>
    </location>
</feature>